<dbReference type="PROSITE" id="PS00844">
    <property type="entry name" value="DALA_DALA_LIGASE_2"/>
    <property type="match status" value="1"/>
</dbReference>
<dbReference type="SUPFAM" id="SSF52440">
    <property type="entry name" value="PreATP-grasp domain"/>
    <property type="match status" value="1"/>
</dbReference>
<evidence type="ECO:0000259" key="14">
    <source>
        <dbReference type="PROSITE" id="PS50975"/>
    </source>
</evidence>
<feature type="active site" evidence="11">
    <location>
        <position position="159"/>
    </location>
</feature>
<dbReference type="GO" id="GO:0005524">
    <property type="term" value="F:ATP binding"/>
    <property type="evidence" value="ECO:0007669"/>
    <property type="project" value="UniProtKB-UniRule"/>
</dbReference>
<dbReference type="Gene3D" id="3.30.1490.20">
    <property type="entry name" value="ATP-grasp fold, A domain"/>
    <property type="match status" value="1"/>
</dbReference>
<dbReference type="Pfam" id="PF07478">
    <property type="entry name" value="Dala_Dala_lig_C"/>
    <property type="match status" value="1"/>
</dbReference>
<dbReference type="PIRSF" id="PIRSF039102">
    <property type="entry name" value="Ddl/VanB"/>
    <property type="match status" value="1"/>
</dbReference>
<dbReference type="InterPro" id="IPR000291">
    <property type="entry name" value="D-Ala_lig_Van_CS"/>
</dbReference>
<keyword evidence="8 10" id="KW-0573">Peptidoglycan synthesis</keyword>
<dbReference type="GO" id="GO:0009252">
    <property type="term" value="P:peptidoglycan biosynthetic process"/>
    <property type="evidence" value="ECO:0007669"/>
    <property type="project" value="UniProtKB-UniRule"/>
</dbReference>
<feature type="active site" evidence="11">
    <location>
        <position position="296"/>
    </location>
</feature>
<evidence type="ECO:0000256" key="4">
    <source>
        <dbReference type="ARBA" id="ARBA00022598"/>
    </source>
</evidence>
<evidence type="ECO:0000256" key="8">
    <source>
        <dbReference type="ARBA" id="ARBA00022984"/>
    </source>
</evidence>
<name>A0A1F8EE31_9BACT</name>
<dbReference type="InterPro" id="IPR016185">
    <property type="entry name" value="PreATP-grasp_dom_sf"/>
</dbReference>
<dbReference type="InterPro" id="IPR011095">
    <property type="entry name" value="Dala_Dala_lig_C"/>
</dbReference>
<evidence type="ECO:0000256" key="2">
    <source>
        <dbReference type="ARBA" id="ARBA00010871"/>
    </source>
</evidence>
<dbReference type="GO" id="GO:0008360">
    <property type="term" value="P:regulation of cell shape"/>
    <property type="evidence" value="ECO:0007669"/>
    <property type="project" value="UniProtKB-KW"/>
</dbReference>
<comment type="pathway">
    <text evidence="10">Cell wall biogenesis; peptidoglycan biosynthesis.</text>
</comment>
<evidence type="ECO:0000256" key="3">
    <source>
        <dbReference type="ARBA" id="ARBA00022490"/>
    </source>
</evidence>
<proteinExistence type="inferred from homology"/>
<dbReference type="Proteomes" id="UP000177503">
    <property type="component" value="Unassembled WGS sequence"/>
</dbReference>
<dbReference type="AlphaFoldDB" id="A0A1F8EE31"/>
<comment type="cofactor">
    <cofactor evidence="12">
        <name>Mg(2+)</name>
        <dbReference type="ChEBI" id="CHEBI:18420"/>
    </cofactor>
    <cofactor evidence="12">
        <name>Mn(2+)</name>
        <dbReference type="ChEBI" id="CHEBI:29035"/>
    </cofactor>
    <text evidence="12">Binds 2 magnesium or manganese ions per subunit.</text>
</comment>
<comment type="caution">
    <text evidence="15">The sequence shown here is derived from an EMBL/GenBank/DDBJ whole genome shotgun (WGS) entry which is preliminary data.</text>
</comment>
<protein>
    <recommendedName>
        <fullName evidence="10">D-alanine--D-alanine ligase</fullName>
        <ecNumber evidence="10">6.3.2.4</ecNumber>
    </recommendedName>
    <alternativeName>
        <fullName evidence="10">D-Ala-D-Ala ligase</fullName>
    </alternativeName>
    <alternativeName>
        <fullName evidence="10">D-alanylalanine synthetase</fullName>
    </alternativeName>
</protein>
<dbReference type="SUPFAM" id="SSF56059">
    <property type="entry name" value="Glutathione synthetase ATP-binding domain-like"/>
    <property type="match status" value="1"/>
</dbReference>
<dbReference type="InterPro" id="IPR005905">
    <property type="entry name" value="D_ala_D_ala"/>
</dbReference>
<keyword evidence="9 10" id="KW-0961">Cell wall biogenesis/degradation</keyword>
<dbReference type="Pfam" id="PF01820">
    <property type="entry name" value="Dala_Dala_lig_N"/>
    <property type="match status" value="2"/>
</dbReference>
<feature type="binding site" evidence="12">
    <location>
        <position position="285"/>
    </location>
    <ligand>
        <name>Mg(2+)</name>
        <dbReference type="ChEBI" id="CHEBI:18420"/>
        <label>2</label>
    </ligand>
</feature>
<keyword evidence="7 10" id="KW-0133">Cell shape</keyword>
<organism evidence="15 16">
    <name type="scientific">Candidatus Yanofskybacteria bacterium RIFCSPHIGHO2_01_FULL_41_27</name>
    <dbReference type="NCBI Taxonomy" id="1802662"/>
    <lineage>
        <taxon>Bacteria</taxon>
        <taxon>Candidatus Yanofskyibacteriota</taxon>
    </lineage>
</organism>
<dbReference type="UniPathway" id="UPA00219"/>
<keyword evidence="5 13" id="KW-0547">Nucleotide-binding</keyword>
<dbReference type="EC" id="6.3.2.4" evidence="10"/>
<keyword evidence="3 10" id="KW-0963">Cytoplasm</keyword>
<evidence type="ECO:0000256" key="12">
    <source>
        <dbReference type="PIRSR" id="PIRSR039102-3"/>
    </source>
</evidence>
<dbReference type="EMBL" id="MGJC01000037">
    <property type="protein sequence ID" value="OGM99106.1"/>
    <property type="molecule type" value="Genomic_DNA"/>
</dbReference>
<keyword evidence="12" id="KW-0479">Metal-binding</keyword>
<feature type="binding site" evidence="12">
    <location>
        <position position="285"/>
    </location>
    <ligand>
        <name>Mg(2+)</name>
        <dbReference type="ChEBI" id="CHEBI:18420"/>
        <label>1</label>
    </ligand>
</feature>
<evidence type="ECO:0000256" key="9">
    <source>
        <dbReference type="ARBA" id="ARBA00023316"/>
    </source>
</evidence>
<feature type="binding site" evidence="12">
    <location>
        <position position="287"/>
    </location>
    <ligand>
        <name>Mg(2+)</name>
        <dbReference type="ChEBI" id="CHEBI:18420"/>
        <label>2</label>
    </ligand>
</feature>
<comment type="catalytic activity">
    <reaction evidence="10">
        <text>2 D-alanine + ATP = D-alanyl-D-alanine + ADP + phosphate + H(+)</text>
        <dbReference type="Rhea" id="RHEA:11224"/>
        <dbReference type="ChEBI" id="CHEBI:15378"/>
        <dbReference type="ChEBI" id="CHEBI:30616"/>
        <dbReference type="ChEBI" id="CHEBI:43474"/>
        <dbReference type="ChEBI" id="CHEBI:57416"/>
        <dbReference type="ChEBI" id="CHEBI:57822"/>
        <dbReference type="ChEBI" id="CHEBI:456216"/>
        <dbReference type="EC" id="6.3.2.4"/>
    </reaction>
</comment>
<dbReference type="NCBIfam" id="NF002378">
    <property type="entry name" value="PRK01372.1"/>
    <property type="match status" value="1"/>
</dbReference>
<evidence type="ECO:0000256" key="11">
    <source>
        <dbReference type="PIRSR" id="PIRSR039102-1"/>
    </source>
</evidence>
<keyword evidence="12" id="KW-0464">Manganese</keyword>
<dbReference type="PANTHER" id="PTHR23132">
    <property type="entry name" value="D-ALANINE--D-ALANINE LIGASE"/>
    <property type="match status" value="1"/>
</dbReference>
<dbReference type="InterPro" id="IPR011761">
    <property type="entry name" value="ATP-grasp"/>
</dbReference>
<evidence type="ECO:0000256" key="13">
    <source>
        <dbReference type="PROSITE-ProRule" id="PRU00409"/>
    </source>
</evidence>
<comment type="subcellular location">
    <subcellularLocation>
        <location evidence="1 10">Cytoplasm</location>
    </subcellularLocation>
</comment>
<feature type="binding site" evidence="12">
    <location>
        <position position="273"/>
    </location>
    <ligand>
        <name>Mg(2+)</name>
        <dbReference type="ChEBI" id="CHEBI:18420"/>
        <label>1</label>
    </ligand>
</feature>
<dbReference type="Gene3D" id="3.40.50.20">
    <property type="match status" value="1"/>
</dbReference>
<evidence type="ECO:0000256" key="6">
    <source>
        <dbReference type="ARBA" id="ARBA00022840"/>
    </source>
</evidence>
<sequence>MSKILKIGILMGGSSAEHEVSLATGQNVLDNLDLKKYRPLTIKISKTGKWFVNNRIANWSKAVKNCDVVFNALHGSFGEDGKVQAILESAGKRYAGSGIAASALAMDKFQSREIFKLAGLNVPKTLKLKKGENFSAQLNFFVNKIAKFPVVVKPCSNGSSIGVQIADNSKKLAKAVVGAFLIDKEILVEEFIKGRELTCGVLSSVSGSVDALPVTEIVPLKKHQFFNYDAKYKAGHSNEITPAQLGETVFKQAQDTAVRAHQILNCRGYSRTDMILTGAAIYVLEINTLPGLTPNSLLPKAAQSAGLSFPQLIDKIIETALLS</sequence>
<reference evidence="15 16" key="1">
    <citation type="journal article" date="2016" name="Nat. Commun.">
        <title>Thousands of microbial genomes shed light on interconnected biogeochemical processes in an aquifer system.</title>
        <authorList>
            <person name="Anantharaman K."/>
            <person name="Brown C.T."/>
            <person name="Hug L.A."/>
            <person name="Sharon I."/>
            <person name="Castelle C.J."/>
            <person name="Probst A.J."/>
            <person name="Thomas B.C."/>
            <person name="Singh A."/>
            <person name="Wilkins M.J."/>
            <person name="Karaoz U."/>
            <person name="Brodie E.L."/>
            <person name="Williams K.H."/>
            <person name="Hubbard S.S."/>
            <person name="Banfield J.F."/>
        </authorList>
    </citation>
    <scope>NUCLEOTIDE SEQUENCE [LARGE SCALE GENOMIC DNA]</scope>
</reference>
<dbReference type="HAMAP" id="MF_00047">
    <property type="entry name" value="Dala_Dala_lig"/>
    <property type="match status" value="1"/>
</dbReference>
<feature type="domain" description="ATP-grasp" evidence="14">
    <location>
        <begin position="112"/>
        <end position="318"/>
    </location>
</feature>
<evidence type="ECO:0000256" key="5">
    <source>
        <dbReference type="ARBA" id="ARBA00022741"/>
    </source>
</evidence>
<dbReference type="Gene3D" id="3.30.470.20">
    <property type="entry name" value="ATP-grasp fold, B domain"/>
    <property type="match status" value="1"/>
</dbReference>
<dbReference type="PANTHER" id="PTHR23132:SF23">
    <property type="entry name" value="D-ALANINE--D-ALANINE LIGASE B"/>
    <property type="match status" value="1"/>
</dbReference>
<evidence type="ECO:0000256" key="10">
    <source>
        <dbReference type="HAMAP-Rule" id="MF_00047"/>
    </source>
</evidence>
<feature type="active site" evidence="11">
    <location>
        <position position="17"/>
    </location>
</feature>
<dbReference type="GO" id="GO:0005737">
    <property type="term" value="C:cytoplasm"/>
    <property type="evidence" value="ECO:0007669"/>
    <property type="project" value="UniProtKB-SubCell"/>
</dbReference>
<dbReference type="GO" id="GO:0008716">
    <property type="term" value="F:D-alanine-D-alanine ligase activity"/>
    <property type="evidence" value="ECO:0007669"/>
    <property type="project" value="UniProtKB-UniRule"/>
</dbReference>
<dbReference type="PROSITE" id="PS50975">
    <property type="entry name" value="ATP_GRASP"/>
    <property type="match status" value="1"/>
</dbReference>
<gene>
    <name evidence="10" type="primary">ddl</name>
    <name evidence="15" type="ORF">A2736_01720</name>
</gene>
<dbReference type="GO" id="GO:0046872">
    <property type="term" value="F:metal ion binding"/>
    <property type="evidence" value="ECO:0007669"/>
    <property type="project" value="UniProtKB-KW"/>
</dbReference>
<comment type="function">
    <text evidence="10">Cell wall formation.</text>
</comment>
<evidence type="ECO:0000313" key="16">
    <source>
        <dbReference type="Proteomes" id="UP000177503"/>
    </source>
</evidence>
<evidence type="ECO:0000313" key="15">
    <source>
        <dbReference type="EMBL" id="OGM99106.1"/>
    </source>
</evidence>
<keyword evidence="4 10" id="KW-0436">Ligase</keyword>
<dbReference type="STRING" id="1802662.A2736_01720"/>
<dbReference type="NCBIfam" id="TIGR01205">
    <property type="entry name" value="D_ala_D_alaTIGR"/>
    <property type="match status" value="1"/>
</dbReference>
<comment type="similarity">
    <text evidence="2 10">Belongs to the D-alanine--D-alanine ligase family.</text>
</comment>
<keyword evidence="6 13" id="KW-0067">ATP-binding</keyword>
<dbReference type="InterPro" id="IPR013815">
    <property type="entry name" value="ATP_grasp_subdomain_1"/>
</dbReference>
<evidence type="ECO:0000256" key="1">
    <source>
        <dbReference type="ARBA" id="ARBA00004496"/>
    </source>
</evidence>
<evidence type="ECO:0000256" key="7">
    <source>
        <dbReference type="ARBA" id="ARBA00022960"/>
    </source>
</evidence>
<accession>A0A1F8EE31</accession>
<keyword evidence="12" id="KW-0460">Magnesium</keyword>
<dbReference type="InterPro" id="IPR011127">
    <property type="entry name" value="Dala_Dala_lig_N"/>
</dbReference>
<dbReference type="PROSITE" id="PS00843">
    <property type="entry name" value="DALA_DALA_LIGASE_1"/>
    <property type="match status" value="1"/>
</dbReference>
<dbReference type="GO" id="GO:0071555">
    <property type="term" value="P:cell wall organization"/>
    <property type="evidence" value="ECO:0007669"/>
    <property type="project" value="UniProtKB-KW"/>
</dbReference>